<accession>A0ABS9UV53</accession>
<dbReference type="RefSeq" id="WP_241345981.1">
    <property type="nucleotide sequence ID" value="NZ_JAKZGP010000001.1"/>
</dbReference>
<evidence type="ECO:0000313" key="3">
    <source>
        <dbReference type="Proteomes" id="UP001165489"/>
    </source>
</evidence>
<dbReference type="EMBL" id="JAKZGP010000001">
    <property type="protein sequence ID" value="MCH7408047.1"/>
    <property type="molecule type" value="Genomic_DNA"/>
</dbReference>
<dbReference type="Proteomes" id="UP001165489">
    <property type="component" value="Unassembled WGS sequence"/>
</dbReference>
<comment type="caution">
    <text evidence="2">The sequence shown here is derived from an EMBL/GenBank/DDBJ whole genome shotgun (WGS) entry which is preliminary data.</text>
</comment>
<evidence type="ECO:0000313" key="2">
    <source>
        <dbReference type="EMBL" id="MCH7408047.1"/>
    </source>
</evidence>
<keyword evidence="1" id="KW-0732">Signal</keyword>
<feature type="chain" id="PRO_5045921573" description="DUF541 domain-containing protein" evidence="1">
    <location>
        <begin position="20"/>
        <end position="208"/>
    </location>
</feature>
<name>A0ABS9UV53_9BACT</name>
<gene>
    <name evidence="2" type="ORF">MM239_01455</name>
</gene>
<feature type="signal peptide" evidence="1">
    <location>
        <begin position="1"/>
        <end position="19"/>
    </location>
</feature>
<dbReference type="PROSITE" id="PS51257">
    <property type="entry name" value="PROKAR_LIPOPROTEIN"/>
    <property type="match status" value="1"/>
</dbReference>
<proteinExistence type="predicted"/>
<keyword evidence="3" id="KW-1185">Reference proteome</keyword>
<reference evidence="2" key="1">
    <citation type="submission" date="2022-03" db="EMBL/GenBank/DDBJ databases">
        <title>De novo assembled genomes of Belliella spp. (Cyclobacteriaceae) strains.</title>
        <authorList>
            <person name="Szabo A."/>
            <person name="Korponai K."/>
            <person name="Felfoldi T."/>
        </authorList>
    </citation>
    <scope>NUCLEOTIDE SEQUENCE</scope>
    <source>
        <strain evidence="2">DSM 111904</strain>
    </source>
</reference>
<organism evidence="2 3">
    <name type="scientific">Belliella filtrata</name>
    <dbReference type="NCBI Taxonomy" id="2923435"/>
    <lineage>
        <taxon>Bacteria</taxon>
        <taxon>Pseudomonadati</taxon>
        <taxon>Bacteroidota</taxon>
        <taxon>Cytophagia</taxon>
        <taxon>Cytophagales</taxon>
        <taxon>Cyclobacteriaceae</taxon>
        <taxon>Belliella</taxon>
    </lineage>
</organism>
<sequence>MKISFLMTFSLLVIGLTLGTSCSPSTDVPETVEMTGVAELELPELPFAINVSFNGNDKQKAEMQELVAKGELSKFNTKIQYENLYQEGDGVSSKGFTYSISYMLILKQKAELDEVVEILTKYKLPGYINTMGSYIEEEKRSEIADQLFEAALKHAESRIAKFADSKQKNYRIIEVSDADESHAIPVPLDGVAYQSKLVKKVRLKAVLE</sequence>
<evidence type="ECO:0000256" key="1">
    <source>
        <dbReference type="SAM" id="SignalP"/>
    </source>
</evidence>
<protein>
    <recommendedName>
        <fullName evidence="4">DUF541 domain-containing protein</fullName>
    </recommendedName>
</protein>
<evidence type="ECO:0008006" key="4">
    <source>
        <dbReference type="Google" id="ProtNLM"/>
    </source>
</evidence>